<dbReference type="InterPro" id="IPR005325">
    <property type="entry name" value="DUF308_memb"/>
</dbReference>
<accession>A0A7R7DR20</accession>
<proteinExistence type="predicted"/>
<dbReference type="PANTHER" id="PTHR34989">
    <property type="entry name" value="PROTEIN HDED"/>
    <property type="match status" value="1"/>
</dbReference>
<keyword evidence="2" id="KW-0472">Membrane</keyword>
<name>A0A7R7DR20_9ACTN</name>
<dbReference type="AlphaFoldDB" id="A0A7R7DR20"/>
<sequence length="230" mass="24859">MTTMQRSRQRREAVGPWWLFLVTGIAWALLALAVLQFSLASVAAIAVLFGAILLAAGLNEFLIAALHRHWRWVHVALGVLFVAGAVAAFAWPGPTFVALSRILAWFLLFKGVFDVIDSLAVRVELWWLRLITGALEIALAFWAVGYTGRSAVLLVAWVGIGAMMRGITEIVLAFDVRAALSAGTPAPEPAQQQGPWPVNQPAAGTRPTSHTAADQPRPASEVPPEQRPSQ</sequence>
<keyword evidence="4" id="KW-1185">Reference proteome</keyword>
<evidence type="ECO:0000256" key="1">
    <source>
        <dbReference type="SAM" id="MobiDB-lite"/>
    </source>
</evidence>
<feature type="transmembrane region" description="Helical" evidence="2">
    <location>
        <begin position="39"/>
        <end position="58"/>
    </location>
</feature>
<keyword evidence="2" id="KW-0812">Transmembrane</keyword>
<evidence type="ECO:0000313" key="3">
    <source>
        <dbReference type="EMBL" id="BCJ36224.1"/>
    </source>
</evidence>
<dbReference type="Proteomes" id="UP000611640">
    <property type="component" value="Chromosome"/>
</dbReference>
<dbReference type="EMBL" id="AP023355">
    <property type="protein sequence ID" value="BCJ36224.1"/>
    <property type="molecule type" value="Genomic_DNA"/>
</dbReference>
<evidence type="ECO:0000313" key="4">
    <source>
        <dbReference type="Proteomes" id="UP000611640"/>
    </source>
</evidence>
<dbReference type="KEGG" id="atl:Athai_37270"/>
<keyword evidence="2" id="KW-1133">Transmembrane helix</keyword>
<feature type="transmembrane region" description="Helical" evidence="2">
    <location>
        <begin position="12"/>
        <end position="33"/>
    </location>
</feature>
<dbReference type="PANTHER" id="PTHR34989:SF1">
    <property type="entry name" value="PROTEIN HDED"/>
    <property type="match status" value="1"/>
</dbReference>
<dbReference type="Pfam" id="PF03729">
    <property type="entry name" value="DUF308"/>
    <property type="match status" value="1"/>
</dbReference>
<evidence type="ECO:0000256" key="2">
    <source>
        <dbReference type="SAM" id="Phobius"/>
    </source>
</evidence>
<reference evidence="3 4" key="1">
    <citation type="submission" date="2020-08" db="EMBL/GenBank/DDBJ databases">
        <title>Whole genome shotgun sequence of Actinocatenispora thailandica NBRC 105041.</title>
        <authorList>
            <person name="Komaki H."/>
            <person name="Tamura T."/>
        </authorList>
    </citation>
    <scope>NUCLEOTIDE SEQUENCE [LARGE SCALE GENOMIC DNA]</scope>
    <source>
        <strain evidence="3 4">NBRC 105041</strain>
    </source>
</reference>
<feature type="transmembrane region" description="Helical" evidence="2">
    <location>
        <begin position="96"/>
        <end position="113"/>
    </location>
</feature>
<dbReference type="InterPro" id="IPR052712">
    <property type="entry name" value="Acid_resist_chaperone_HdeD"/>
</dbReference>
<feature type="region of interest" description="Disordered" evidence="1">
    <location>
        <begin position="184"/>
        <end position="230"/>
    </location>
</feature>
<gene>
    <name evidence="3" type="ORF">Athai_37270</name>
</gene>
<protein>
    <recommendedName>
        <fullName evidence="5">HdeD family acid-resistance protein</fullName>
    </recommendedName>
</protein>
<organism evidence="3 4">
    <name type="scientific">Actinocatenispora thailandica</name>
    <dbReference type="NCBI Taxonomy" id="227318"/>
    <lineage>
        <taxon>Bacteria</taxon>
        <taxon>Bacillati</taxon>
        <taxon>Actinomycetota</taxon>
        <taxon>Actinomycetes</taxon>
        <taxon>Micromonosporales</taxon>
        <taxon>Micromonosporaceae</taxon>
        <taxon>Actinocatenispora</taxon>
    </lineage>
</organism>
<feature type="transmembrane region" description="Helical" evidence="2">
    <location>
        <begin position="151"/>
        <end position="174"/>
    </location>
</feature>
<feature type="transmembrane region" description="Helical" evidence="2">
    <location>
        <begin position="70"/>
        <end position="90"/>
    </location>
</feature>
<feature type="transmembrane region" description="Helical" evidence="2">
    <location>
        <begin position="125"/>
        <end position="145"/>
    </location>
</feature>
<evidence type="ECO:0008006" key="5">
    <source>
        <dbReference type="Google" id="ProtNLM"/>
    </source>
</evidence>
<dbReference type="GO" id="GO:0005886">
    <property type="term" value="C:plasma membrane"/>
    <property type="evidence" value="ECO:0007669"/>
    <property type="project" value="TreeGrafter"/>
</dbReference>